<reference evidence="1" key="1">
    <citation type="submission" date="2020-09" db="EMBL/GenBank/DDBJ databases">
        <title>Nocardioides sp. strain MJB4 16S ribosomal RNA gene Genome sequencing and assembly.</title>
        <authorList>
            <person name="Kim I."/>
        </authorList>
    </citation>
    <scope>NUCLEOTIDE SEQUENCE</scope>
    <source>
        <strain evidence="1">MJB4</strain>
    </source>
</reference>
<sequence>MTWESRLLAFLDDLELQAQGAFAAERGLEVAERARAEYAEVTLAARLMAALDGEVSLRVAGVGELTGRLARVADGWCLLATPEREWVVALAAVGAARGLPTGAVPAAAWPVTARLGLGSALRRLAEDGEECAVRLRDQTAYVGRLGRVGRDFVEVRSGEYPRLEAPVLVPFAGLAAVHSRTPDGGVG</sequence>
<dbReference type="RefSeq" id="WP_192143587.1">
    <property type="nucleotide sequence ID" value="NZ_JACYXZ010000003.1"/>
</dbReference>
<name>A0A927K766_9ACTN</name>
<accession>A0A927K766</accession>
<organism evidence="1 2">
    <name type="scientific">Nocardioides donggukensis</name>
    <dbReference type="NCBI Taxonomy" id="2774019"/>
    <lineage>
        <taxon>Bacteria</taxon>
        <taxon>Bacillati</taxon>
        <taxon>Actinomycetota</taxon>
        <taxon>Actinomycetes</taxon>
        <taxon>Propionibacteriales</taxon>
        <taxon>Nocardioidaceae</taxon>
        <taxon>Nocardioides</taxon>
    </lineage>
</organism>
<protein>
    <submittedName>
        <fullName evidence="1">Uncharacterized protein</fullName>
    </submittedName>
</protein>
<dbReference type="Proteomes" id="UP000616839">
    <property type="component" value="Unassembled WGS sequence"/>
</dbReference>
<proteinExistence type="predicted"/>
<evidence type="ECO:0000313" key="1">
    <source>
        <dbReference type="EMBL" id="MBD8870263.1"/>
    </source>
</evidence>
<gene>
    <name evidence="1" type="ORF">IE331_11570</name>
</gene>
<comment type="caution">
    <text evidence="1">The sequence shown here is derived from an EMBL/GenBank/DDBJ whole genome shotgun (WGS) entry which is preliminary data.</text>
</comment>
<dbReference type="EMBL" id="JACYXZ010000003">
    <property type="protein sequence ID" value="MBD8870263.1"/>
    <property type="molecule type" value="Genomic_DNA"/>
</dbReference>
<dbReference type="AlphaFoldDB" id="A0A927K766"/>
<evidence type="ECO:0000313" key="2">
    <source>
        <dbReference type="Proteomes" id="UP000616839"/>
    </source>
</evidence>
<keyword evidence="2" id="KW-1185">Reference proteome</keyword>